<comment type="caution">
    <text evidence="20">The sequence shown here is derived from an EMBL/GenBank/DDBJ whole genome shotgun (WGS) entry which is preliminary data.</text>
</comment>
<keyword evidence="14 19" id="KW-0472">Membrane</keyword>
<evidence type="ECO:0000256" key="7">
    <source>
        <dbReference type="ARBA" id="ARBA00012242"/>
    </source>
</evidence>
<proteinExistence type="inferred from homology"/>
<dbReference type="Gene3D" id="1.10.600.10">
    <property type="entry name" value="Farnesyl Diphosphate Synthase"/>
    <property type="match status" value="1"/>
</dbReference>
<name>A0AAN6S5H4_9PEZI</name>
<evidence type="ECO:0000256" key="10">
    <source>
        <dbReference type="ARBA" id="ARBA00022679"/>
    </source>
</evidence>
<comment type="subcellular location">
    <subcellularLocation>
        <location evidence="2">Membrane</location>
        <topology evidence="2">Multi-pass membrane protein</topology>
    </subcellularLocation>
</comment>
<dbReference type="GO" id="GO:0016117">
    <property type="term" value="P:carotenoid biosynthetic process"/>
    <property type="evidence" value="ECO:0007669"/>
    <property type="project" value="UniProtKB-KW"/>
</dbReference>
<dbReference type="AlphaFoldDB" id="A0AAN6S5H4"/>
<evidence type="ECO:0000313" key="21">
    <source>
        <dbReference type="Proteomes" id="UP001303473"/>
    </source>
</evidence>
<comment type="pathway">
    <text evidence="4">Carotenoid biosynthesis; phytoene biosynthesis; all-trans-phytoene from geranylgeranyl diphosphate: step 1/1.</text>
</comment>
<feature type="transmembrane region" description="Helical" evidence="19">
    <location>
        <begin position="145"/>
        <end position="166"/>
    </location>
</feature>
<dbReference type="GO" id="GO:0004311">
    <property type="term" value="F:geranylgeranyl diphosphate synthase activity"/>
    <property type="evidence" value="ECO:0007669"/>
    <property type="project" value="InterPro"/>
</dbReference>
<dbReference type="GO" id="GO:0016872">
    <property type="term" value="F:intramolecular lyase activity"/>
    <property type="evidence" value="ECO:0007669"/>
    <property type="project" value="InterPro"/>
</dbReference>
<dbReference type="InterPro" id="IPR033904">
    <property type="entry name" value="Trans_IPPS_HH"/>
</dbReference>
<evidence type="ECO:0000256" key="14">
    <source>
        <dbReference type="ARBA" id="ARBA00023136"/>
    </source>
</evidence>
<dbReference type="InterPro" id="IPR017825">
    <property type="entry name" value="Lycopene_cyclase_dom"/>
</dbReference>
<dbReference type="NCBIfam" id="TIGR03462">
    <property type="entry name" value="CarR_dom_SF"/>
    <property type="match status" value="2"/>
</dbReference>
<evidence type="ECO:0000256" key="15">
    <source>
        <dbReference type="ARBA" id="ARBA00023235"/>
    </source>
</evidence>
<comment type="similarity">
    <text evidence="5">In the N-terminal section; belongs to the lycopene beta-cyclase family.</text>
</comment>
<feature type="transmembrane region" description="Helical" evidence="19">
    <location>
        <begin position="80"/>
        <end position="102"/>
    </location>
</feature>
<feature type="transmembrane region" description="Helical" evidence="19">
    <location>
        <begin position="33"/>
        <end position="55"/>
    </location>
</feature>
<evidence type="ECO:0000256" key="4">
    <source>
        <dbReference type="ARBA" id="ARBA00005172"/>
    </source>
</evidence>
<dbReference type="Pfam" id="PF00494">
    <property type="entry name" value="SQS_PSY"/>
    <property type="match status" value="1"/>
</dbReference>
<evidence type="ECO:0000256" key="19">
    <source>
        <dbReference type="SAM" id="Phobius"/>
    </source>
</evidence>
<gene>
    <name evidence="20" type="ORF">QBC46DRAFT_363999</name>
</gene>
<organism evidence="20 21">
    <name type="scientific">Diplogelasinospora grovesii</name>
    <dbReference type="NCBI Taxonomy" id="303347"/>
    <lineage>
        <taxon>Eukaryota</taxon>
        <taxon>Fungi</taxon>
        <taxon>Dikarya</taxon>
        <taxon>Ascomycota</taxon>
        <taxon>Pezizomycotina</taxon>
        <taxon>Sordariomycetes</taxon>
        <taxon>Sordariomycetidae</taxon>
        <taxon>Sordariales</taxon>
        <taxon>Diplogelasinosporaceae</taxon>
        <taxon>Diplogelasinospora</taxon>
    </lineage>
</organism>
<keyword evidence="11 19" id="KW-0812">Transmembrane</keyword>
<keyword evidence="16" id="KW-0511">Multifunctional enzyme</keyword>
<comment type="catalytic activity">
    <reaction evidence="18">
        <text>all-trans-lycopene = gamma-carotene</text>
        <dbReference type="Rhea" id="RHEA:32219"/>
        <dbReference type="ChEBI" id="CHEBI:15948"/>
        <dbReference type="ChEBI" id="CHEBI:27740"/>
        <dbReference type="EC" id="5.5.1.19"/>
    </reaction>
</comment>
<evidence type="ECO:0000256" key="6">
    <source>
        <dbReference type="ARBA" id="ARBA00008406"/>
    </source>
</evidence>
<sequence>MAYEYAWVHVKFTIPLALLLSVVSYPILNRVHFFQVGSIVVVAFVATLPWDAYLIRRGVWTYPPDAVIGPCLLGVPAEELFFFVVQTYITSLVYILFSKPLLHVVYLQNQRNPPRWIKQAKLAGQLLLGALVLLGERLVRRGGSGTYLGLILVWAPVFALVTWTVAGRFILSLPWPATTLPILLPTVFLWLVDELALGRGTWSIESGTKLGLCLFGALDIEEATFFLVTNTLIVFGMATFDQYLAVIYAFPDLFPTTPRAPTPLMLVQSRLADPSTYDMERVDGIIDAVNWLERKSRSFYMASAAFSGRLRIDLILLYSFCRVADDLVDDHTSSEDEVCAWTSKLGRFLRLRYGQKDIPHDEIGTKDAVLPWPAEIDTYVNGNFPSFARPALKYLPTNLLPCGPLLSLLRGFEMDAKFDVSDQKGVTKFPIENEHALRRYAECVAGTVGELCVSLIIHHCEPDMDEDRMSKLKSAANTMGIALQYVNIARDVEVDAAVGRVYLPTTWLGFEGLTPEMVLKNPSRLAVERLRWLLLRKALELYSGARPAMQLLPSAARGPMIAAVETYMEIGRVMLERDAFQQNQGRATVPTARRLSTALRALVLC</sequence>
<dbReference type="InterPro" id="IPR002060">
    <property type="entry name" value="Squ/phyt_synthse"/>
</dbReference>
<keyword evidence="10" id="KW-0808">Transferase</keyword>
<dbReference type="GO" id="GO:0051996">
    <property type="term" value="F:squalene synthase [NAD(P)H] activity"/>
    <property type="evidence" value="ECO:0007669"/>
    <property type="project" value="InterPro"/>
</dbReference>
<dbReference type="PANTHER" id="PTHR31480">
    <property type="entry name" value="BIFUNCTIONAL LYCOPENE CYCLASE/PHYTOENE SYNTHASE"/>
    <property type="match status" value="1"/>
</dbReference>
<keyword evidence="21" id="KW-1185">Reference proteome</keyword>
<protein>
    <recommendedName>
        <fullName evidence="9">Bifunctional lycopene cyclase/phytoene synthase</fullName>
        <ecNumber evidence="8">2.5.1.32</ecNumber>
        <ecNumber evidence="7">5.5.1.19</ecNumber>
    </recommendedName>
</protein>
<reference evidence="21" key="1">
    <citation type="journal article" date="2023" name="Mol. Phylogenet. Evol.">
        <title>Genome-scale phylogeny and comparative genomics of the fungal order Sordariales.</title>
        <authorList>
            <person name="Hensen N."/>
            <person name="Bonometti L."/>
            <person name="Westerberg I."/>
            <person name="Brannstrom I.O."/>
            <person name="Guillou S."/>
            <person name="Cros-Aarteil S."/>
            <person name="Calhoun S."/>
            <person name="Haridas S."/>
            <person name="Kuo A."/>
            <person name="Mondo S."/>
            <person name="Pangilinan J."/>
            <person name="Riley R."/>
            <person name="LaButti K."/>
            <person name="Andreopoulos B."/>
            <person name="Lipzen A."/>
            <person name="Chen C."/>
            <person name="Yan M."/>
            <person name="Daum C."/>
            <person name="Ng V."/>
            <person name="Clum A."/>
            <person name="Steindorff A."/>
            <person name="Ohm R.A."/>
            <person name="Martin F."/>
            <person name="Silar P."/>
            <person name="Natvig D.O."/>
            <person name="Lalanne C."/>
            <person name="Gautier V."/>
            <person name="Ament-Velasquez S.L."/>
            <person name="Kruys A."/>
            <person name="Hutchinson M.I."/>
            <person name="Powell A.J."/>
            <person name="Barry K."/>
            <person name="Miller A.N."/>
            <person name="Grigoriev I.V."/>
            <person name="Debuchy R."/>
            <person name="Gladieux P."/>
            <person name="Hiltunen Thoren M."/>
            <person name="Johannesson H."/>
        </authorList>
    </citation>
    <scope>NUCLEOTIDE SEQUENCE [LARGE SCALE GENOMIC DNA]</scope>
    <source>
        <strain evidence="21">CBS 340.73</strain>
    </source>
</reference>
<evidence type="ECO:0000256" key="2">
    <source>
        <dbReference type="ARBA" id="ARBA00004141"/>
    </source>
</evidence>
<dbReference type="CDD" id="cd00683">
    <property type="entry name" value="Trans_IPPS_HH"/>
    <property type="match status" value="1"/>
</dbReference>
<evidence type="ECO:0000256" key="17">
    <source>
        <dbReference type="ARBA" id="ARBA00029313"/>
    </source>
</evidence>
<dbReference type="PROSITE" id="PS01045">
    <property type="entry name" value="SQUALEN_PHYTOEN_SYN_2"/>
    <property type="match status" value="1"/>
</dbReference>
<keyword evidence="13 19" id="KW-1133">Transmembrane helix</keyword>
<dbReference type="InterPro" id="IPR008949">
    <property type="entry name" value="Isoprenoid_synthase_dom_sf"/>
</dbReference>
<dbReference type="InterPro" id="IPR019845">
    <property type="entry name" value="Squalene/phytoene_synthase_CS"/>
</dbReference>
<feature type="transmembrane region" description="Helical" evidence="19">
    <location>
        <begin position="173"/>
        <end position="192"/>
    </location>
</feature>
<dbReference type="EC" id="5.5.1.19" evidence="7"/>
<comment type="pathway">
    <text evidence="3">Carotenoid biosynthesis; beta-carotene biosynthesis.</text>
</comment>
<keyword evidence="15" id="KW-0413">Isomerase</keyword>
<dbReference type="EMBL" id="MU853794">
    <property type="protein sequence ID" value="KAK3940596.1"/>
    <property type="molecule type" value="Genomic_DNA"/>
</dbReference>
<evidence type="ECO:0000256" key="3">
    <source>
        <dbReference type="ARBA" id="ARBA00005089"/>
    </source>
</evidence>
<evidence type="ECO:0000256" key="5">
    <source>
        <dbReference type="ARBA" id="ARBA00008247"/>
    </source>
</evidence>
<evidence type="ECO:0000256" key="12">
    <source>
        <dbReference type="ARBA" id="ARBA00022746"/>
    </source>
</evidence>
<evidence type="ECO:0000313" key="20">
    <source>
        <dbReference type="EMBL" id="KAK3940596.1"/>
    </source>
</evidence>
<dbReference type="SFLD" id="SFLDG01018">
    <property type="entry name" value="Squalene/Phytoene_Synthase_Lik"/>
    <property type="match status" value="1"/>
</dbReference>
<evidence type="ECO:0000256" key="13">
    <source>
        <dbReference type="ARBA" id="ARBA00022989"/>
    </source>
</evidence>
<comment type="catalytic activity">
    <reaction evidence="1">
        <text>2 (2E,6E,10E)-geranylgeranyl diphosphate = 15-cis-phytoene + 2 diphosphate</text>
        <dbReference type="Rhea" id="RHEA:34475"/>
        <dbReference type="ChEBI" id="CHEBI:27787"/>
        <dbReference type="ChEBI" id="CHEBI:33019"/>
        <dbReference type="ChEBI" id="CHEBI:58756"/>
        <dbReference type="EC" id="2.5.1.32"/>
    </reaction>
</comment>
<dbReference type="GO" id="GO:0016020">
    <property type="term" value="C:membrane"/>
    <property type="evidence" value="ECO:0007669"/>
    <property type="project" value="UniProtKB-SubCell"/>
</dbReference>
<comment type="catalytic activity">
    <reaction evidence="17">
        <text>gamma-carotene = all-trans-beta-carotene</text>
        <dbReference type="Rhea" id="RHEA:32239"/>
        <dbReference type="ChEBI" id="CHEBI:17579"/>
        <dbReference type="ChEBI" id="CHEBI:27740"/>
        <dbReference type="EC" id="5.5.1.19"/>
    </reaction>
</comment>
<dbReference type="Proteomes" id="UP001303473">
    <property type="component" value="Unassembled WGS sequence"/>
</dbReference>
<feature type="transmembrane region" description="Helical" evidence="19">
    <location>
        <begin position="225"/>
        <end position="250"/>
    </location>
</feature>
<comment type="similarity">
    <text evidence="6">In the C-terminal section; belongs to the phytoene/squalene synthase family.</text>
</comment>
<evidence type="ECO:0000256" key="16">
    <source>
        <dbReference type="ARBA" id="ARBA00023268"/>
    </source>
</evidence>
<evidence type="ECO:0000256" key="1">
    <source>
        <dbReference type="ARBA" id="ARBA00001805"/>
    </source>
</evidence>
<accession>A0AAN6S5H4</accession>
<dbReference type="SUPFAM" id="SSF48576">
    <property type="entry name" value="Terpenoid synthases"/>
    <property type="match status" value="1"/>
</dbReference>
<dbReference type="PROSITE" id="PS01044">
    <property type="entry name" value="SQUALEN_PHYTOEN_SYN_1"/>
    <property type="match status" value="1"/>
</dbReference>
<evidence type="ECO:0000256" key="18">
    <source>
        <dbReference type="ARBA" id="ARBA00029335"/>
    </source>
</evidence>
<dbReference type="InterPro" id="IPR044843">
    <property type="entry name" value="Trans_IPPS_bact-type"/>
</dbReference>
<dbReference type="SFLD" id="SFLDS00005">
    <property type="entry name" value="Isoprenoid_Synthase_Type_I"/>
    <property type="match status" value="1"/>
</dbReference>
<evidence type="ECO:0000256" key="8">
    <source>
        <dbReference type="ARBA" id="ARBA00012396"/>
    </source>
</evidence>
<keyword evidence="12" id="KW-0125">Carotenoid biosynthesis</keyword>
<feature type="transmembrane region" description="Helical" evidence="19">
    <location>
        <begin position="6"/>
        <end position="28"/>
    </location>
</feature>
<evidence type="ECO:0000256" key="11">
    <source>
        <dbReference type="ARBA" id="ARBA00022692"/>
    </source>
</evidence>
<evidence type="ECO:0000256" key="9">
    <source>
        <dbReference type="ARBA" id="ARBA00018909"/>
    </source>
</evidence>
<dbReference type="EC" id="2.5.1.32" evidence="8"/>
<dbReference type="GO" id="GO:0045436">
    <property type="term" value="F:lycopene beta cyclase activity"/>
    <property type="evidence" value="ECO:0007669"/>
    <property type="project" value="UniProtKB-ARBA"/>
</dbReference>
<dbReference type="SFLD" id="SFLDG01212">
    <property type="entry name" value="Phytoene_synthase_like"/>
    <property type="match status" value="1"/>
</dbReference>